<name>A0A4Y8DHC6_9HELO</name>
<dbReference type="EMBL" id="PHWZ01000004">
    <property type="protein sequence ID" value="TEY86696.1"/>
    <property type="molecule type" value="Genomic_DNA"/>
</dbReference>
<evidence type="ECO:0000313" key="2">
    <source>
        <dbReference type="EMBL" id="TEY86696.1"/>
    </source>
</evidence>
<evidence type="ECO:0000256" key="1">
    <source>
        <dbReference type="SAM" id="MobiDB-lite"/>
    </source>
</evidence>
<dbReference type="AlphaFoldDB" id="A0A4Y8DHC6"/>
<dbReference type="Proteomes" id="UP000297299">
    <property type="component" value="Unassembled WGS sequence"/>
</dbReference>
<evidence type="ECO:0000313" key="3">
    <source>
        <dbReference type="Proteomes" id="UP000297299"/>
    </source>
</evidence>
<proteinExistence type="predicted"/>
<protein>
    <submittedName>
        <fullName evidence="2">Uncharacterized protein</fullName>
    </submittedName>
</protein>
<feature type="compositionally biased region" description="Pro residues" evidence="1">
    <location>
        <begin position="1"/>
        <end position="11"/>
    </location>
</feature>
<comment type="caution">
    <text evidence="2">The sequence shown here is derived from an EMBL/GenBank/DDBJ whole genome shotgun (WGS) entry which is preliminary data.</text>
</comment>
<sequence length="207" mass="22021">MSNPKPPPAPVILPIASDKPNLPSAPIGRKRSSIFFHQPISKCGSSSSSSSSSTNRDNDTNFHAFIEHGILLGLSGLPHTSNKRQKQQAQLLEVKEIPEFCLPEPAKARSVEGSGAFNTSTKRKAGESIAKDTDSGYPAGSNGGETFGSMTMKRRASDAFKMALCAAEESKIVSFGETSVIPTRGLEELKLDDDSVNVDGSKAGERK</sequence>
<gene>
    <name evidence="2" type="ORF">BOTCAL_0004g00500</name>
</gene>
<feature type="region of interest" description="Disordered" evidence="1">
    <location>
        <begin position="1"/>
        <end position="60"/>
    </location>
</feature>
<keyword evidence="3" id="KW-1185">Reference proteome</keyword>
<accession>A0A4Y8DHC6</accession>
<feature type="region of interest" description="Disordered" evidence="1">
    <location>
        <begin position="108"/>
        <end position="150"/>
    </location>
</feature>
<organism evidence="2 3">
    <name type="scientific">Botryotinia calthae</name>
    <dbReference type="NCBI Taxonomy" id="38488"/>
    <lineage>
        <taxon>Eukaryota</taxon>
        <taxon>Fungi</taxon>
        <taxon>Dikarya</taxon>
        <taxon>Ascomycota</taxon>
        <taxon>Pezizomycotina</taxon>
        <taxon>Leotiomycetes</taxon>
        <taxon>Helotiales</taxon>
        <taxon>Sclerotiniaceae</taxon>
        <taxon>Botryotinia</taxon>
    </lineage>
</organism>
<reference evidence="2 3" key="1">
    <citation type="submission" date="2017-11" db="EMBL/GenBank/DDBJ databases">
        <title>Comparative genomics of Botrytis spp.</title>
        <authorList>
            <person name="Valero-Jimenez C.A."/>
            <person name="Tapia P."/>
            <person name="Veloso J."/>
            <person name="Silva-Moreno E."/>
            <person name="Staats M."/>
            <person name="Valdes J.H."/>
            <person name="Van Kan J.A.L."/>
        </authorList>
    </citation>
    <scope>NUCLEOTIDE SEQUENCE [LARGE SCALE GENOMIC DNA]</scope>
    <source>
        <strain evidence="2 3">MUCL2830</strain>
    </source>
</reference>
<feature type="compositionally biased region" description="Basic and acidic residues" evidence="1">
    <location>
        <begin position="124"/>
        <end position="134"/>
    </location>
</feature>
<dbReference type="OrthoDB" id="3550763at2759"/>